<keyword evidence="1" id="KW-0812">Transmembrane</keyword>
<keyword evidence="3" id="KW-1185">Reference proteome</keyword>
<proteinExistence type="predicted"/>
<gene>
    <name evidence="2" type="ORF">NDU88_006336</name>
</gene>
<dbReference type="EMBL" id="JANPWB010000005">
    <property type="protein sequence ID" value="KAJ1189592.1"/>
    <property type="molecule type" value="Genomic_DNA"/>
</dbReference>
<evidence type="ECO:0000313" key="2">
    <source>
        <dbReference type="EMBL" id="KAJ1189592.1"/>
    </source>
</evidence>
<evidence type="ECO:0000256" key="1">
    <source>
        <dbReference type="SAM" id="Phobius"/>
    </source>
</evidence>
<comment type="caution">
    <text evidence="2">The sequence shown here is derived from an EMBL/GenBank/DDBJ whole genome shotgun (WGS) entry which is preliminary data.</text>
</comment>
<keyword evidence="1" id="KW-1133">Transmembrane helix</keyword>
<protein>
    <submittedName>
        <fullName evidence="2">Uncharacterized protein</fullName>
    </submittedName>
</protein>
<sequence>MDHLNSSNVMYPDFWVLGNLFKTPATGAPVRFTLQDQHNNLAGSAFTLTVAWTALFYAPDVNNFGCQPHWHYTFCYLLSFAINWTLLWYV</sequence>
<organism evidence="2 3">
    <name type="scientific">Pleurodeles waltl</name>
    <name type="common">Iberian ribbed newt</name>
    <dbReference type="NCBI Taxonomy" id="8319"/>
    <lineage>
        <taxon>Eukaryota</taxon>
        <taxon>Metazoa</taxon>
        <taxon>Chordata</taxon>
        <taxon>Craniata</taxon>
        <taxon>Vertebrata</taxon>
        <taxon>Euteleostomi</taxon>
        <taxon>Amphibia</taxon>
        <taxon>Batrachia</taxon>
        <taxon>Caudata</taxon>
        <taxon>Salamandroidea</taxon>
        <taxon>Salamandridae</taxon>
        <taxon>Pleurodelinae</taxon>
        <taxon>Pleurodeles</taxon>
    </lineage>
</organism>
<accession>A0AAV7UKP4</accession>
<dbReference type="Proteomes" id="UP001066276">
    <property type="component" value="Chromosome 3_1"/>
</dbReference>
<feature type="transmembrane region" description="Helical" evidence="1">
    <location>
        <begin position="70"/>
        <end position="89"/>
    </location>
</feature>
<dbReference type="AlphaFoldDB" id="A0AAV7UKP4"/>
<evidence type="ECO:0000313" key="3">
    <source>
        <dbReference type="Proteomes" id="UP001066276"/>
    </source>
</evidence>
<feature type="transmembrane region" description="Helical" evidence="1">
    <location>
        <begin position="41"/>
        <end position="58"/>
    </location>
</feature>
<reference evidence="2" key="1">
    <citation type="journal article" date="2022" name="bioRxiv">
        <title>Sequencing and chromosome-scale assembly of the giantPleurodeles waltlgenome.</title>
        <authorList>
            <person name="Brown T."/>
            <person name="Elewa A."/>
            <person name="Iarovenko S."/>
            <person name="Subramanian E."/>
            <person name="Araus A.J."/>
            <person name="Petzold A."/>
            <person name="Susuki M."/>
            <person name="Suzuki K.-i.T."/>
            <person name="Hayashi T."/>
            <person name="Toyoda A."/>
            <person name="Oliveira C."/>
            <person name="Osipova E."/>
            <person name="Leigh N.D."/>
            <person name="Simon A."/>
            <person name="Yun M.H."/>
        </authorList>
    </citation>
    <scope>NUCLEOTIDE SEQUENCE</scope>
    <source>
        <strain evidence="2">20211129_DDA</strain>
        <tissue evidence="2">Liver</tissue>
    </source>
</reference>
<name>A0AAV7UKP4_PLEWA</name>
<keyword evidence="1" id="KW-0472">Membrane</keyword>